<evidence type="ECO:0000256" key="7">
    <source>
        <dbReference type="HAMAP-Rule" id="MF_00473"/>
    </source>
</evidence>
<accession>A0A8J6YQ84</accession>
<dbReference type="PROSITE" id="PS51463">
    <property type="entry name" value="P_GLUCOSE_ISOMERASE_3"/>
    <property type="match status" value="1"/>
</dbReference>
<dbReference type="GO" id="GO:0097367">
    <property type="term" value="F:carbohydrate derivative binding"/>
    <property type="evidence" value="ECO:0007669"/>
    <property type="project" value="InterPro"/>
</dbReference>
<dbReference type="PANTHER" id="PTHR11469:SF1">
    <property type="entry name" value="GLUCOSE-6-PHOSPHATE ISOMERASE"/>
    <property type="match status" value="1"/>
</dbReference>
<keyword evidence="4 7" id="KW-0324">Glycolysis</keyword>
<keyword evidence="10" id="KW-1185">Reference proteome</keyword>
<dbReference type="Proteomes" id="UP000631034">
    <property type="component" value="Unassembled WGS sequence"/>
</dbReference>
<feature type="active site" evidence="7">
    <location>
        <position position="383"/>
    </location>
</feature>
<keyword evidence="5 7" id="KW-0413">Isomerase</keyword>
<proteinExistence type="inferred from homology"/>
<dbReference type="GO" id="GO:0006096">
    <property type="term" value="P:glycolytic process"/>
    <property type="evidence" value="ECO:0007669"/>
    <property type="project" value="UniProtKB-UniRule"/>
</dbReference>
<dbReference type="AlphaFoldDB" id="A0A8J6YQ84"/>
<keyword evidence="3 7" id="KW-0312">Gluconeogenesis</keyword>
<dbReference type="InterPro" id="IPR046348">
    <property type="entry name" value="SIS_dom_sf"/>
</dbReference>
<evidence type="ECO:0000313" key="9">
    <source>
        <dbReference type="EMBL" id="MBE1237706.1"/>
    </source>
</evidence>
<dbReference type="InterPro" id="IPR035482">
    <property type="entry name" value="SIS_PGI_2"/>
</dbReference>
<dbReference type="GO" id="GO:0006094">
    <property type="term" value="P:gluconeogenesis"/>
    <property type="evidence" value="ECO:0007669"/>
    <property type="project" value="UniProtKB-UniRule"/>
</dbReference>
<dbReference type="CDD" id="cd05016">
    <property type="entry name" value="SIS_PGI_2"/>
    <property type="match status" value="1"/>
</dbReference>
<evidence type="ECO:0000256" key="8">
    <source>
        <dbReference type="RuleBase" id="RU000612"/>
    </source>
</evidence>
<comment type="function">
    <text evidence="7">Catalyzes the reversible isomerization of glucose-6-phosphate to fructose-6-phosphate.</text>
</comment>
<evidence type="ECO:0000256" key="4">
    <source>
        <dbReference type="ARBA" id="ARBA00023152"/>
    </source>
</evidence>
<comment type="caution">
    <text evidence="9">The sequence shown here is derived from an EMBL/GenBank/DDBJ whole genome shotgun (WGS) entry which is preliminary data.</text>
</comment>
<comment type="pathway">
    <text evidence="1 7 8">Carbohydrate degradation; glycolysis; D-glyceraldehyde 3-phosphate and glycerone phosphate from D-glucose: step 2/4.</text>
</comment>
<comment type="pathway">
    <text evidence="7">Carbohydrate biosynthesis; gluconeogenesis.</text>
</comment>
<name>A0A8J6YQ84_9PROT</name>
<evidence type="ECO:0000256" key="2">
    <source>
        <dbReference type="ARBA" id="ARBA00006604"/>
    </source>
</evidence>
<dbReference type="RefSeq" id="WP_192534708.1">
    <property type="nucleotide sequence ID" value="NZ_JACZHT010000006.1"/>
</dbReference>
<dbReference type="InterPro" id="IPR035476">
    <property type="entry name" value="SIS_PGI_1"/>
</dbReference>
<evidence type="ECO:0000256" key="3">
    <source>
        <dbReference type="ARBA" id="ARBA00022432"/>
    </source>
</evidence>
<dbReference type="Pfam" id="PF00342">
    <property type="entry name" value="PGI"/>
    <property type="match status" value="1"/>
</dbReference>
<dbReference type="Gene3D" id="1.10.1390.10">
    <property type="match status" value="1"/>
</dbReference>
<gene>
    <name evidence="7 9" type="primary">pgi</name>
    <name evidence="9" type="ORF">IHV25_08605</name>
</gene>
<dbReference type="EMBL" id="JACZHT010000006">
    <property type="protein sequence ID" value="MBE1237706.1"/>
    <property type="molecule type" value="Genomic_DNA"/>
</dbReference>
<dbReference type="Gene3D" id="3.40.50.10490">
    <property type="entry name" value="Glucose-6-phosphate isomerase like protein, domain 1"/>
    <property type="match status" value="2"/>
</dbReference>
<dbReference type="HAMAP" id="MF_00473">
    <property type="entry name" value="G6P_isomerase"/>
    <property type="match status" value="1"/>
</dbReference>
<feature type="active site" description="Proton donor" evidence="7">
    <location>
        <position position="352"/>
    </location>
</feature>
<dbReference type="PROSITE" id="PS00765">
    <property type="entry name" value="P_GLUCOSE_ISOMERASE_1"/>
    <property type="match status" value="1"/>
</dbReference>
<sequence length="547" mass="60753">MTTLRTLKAWRTLETLAGDLRGVTMRDLFRSDPRRFERMHERLGDFVFDYSKNLVTPAVLEALMSLAREAGVEKRRDAMFRGEKINTTENRAVLHTALRDPTPDPVLVDGKDVKPEIREVQARMAGFVEAVHSGDWLGASGGRITDVVNIGIGGSDLGPRMVVDALEPYRVRDLRVHFVSNVDGTDISRVLAQLTPDNTLFLVASKTFTTQETLANAHTARDWLVKALGRRAVSNHFVALSTNLEAVTEFGIDPEVMFEFWDWVGGRYSLWSAIGLSIALAVGWDTFTRLLAGAHEMDVHFRTAPLEQNIPVLAGLIGFWNIQFLGARATAVLPYDQSLARLPAYLQQADMESTGKRTTLSGETVDYPTGAVLFGEPGTNGQHSFYQMIHQGTHLIPCDFLAPVRSHYPVGRHQAILLANMFAQSEALMTGRTEDEAWAGLADSGLKGEALDTLLPHVVFPGNRPSNTMLFRVLDPETLGRIIALYEHRIHVQATLWNLNAYDQFGVELGKRLAAVVLPELEKKRGALAHDASTNGLIEFFRLWSED</sequence>
<dbReference type="InterPro" id="IPR023096">
    <property type="entry name" value="G6P_Isomerase_C"/>
</dbReference>
<dbReference type="UniPathway" id="UPA00109">
    <property type="reaction ID" value="UER00181"/>
</dbReference>
<dbReference type="CDD" id="cd05015">
    <property type="entry name" value="SIS_PGI_1"/>
    <property type="match status" value="1"/>
</dbReference>
<dbReference type="GO" id="GO:0051156">
    <property type="term" value="P:glucose 6-phosphate metabolic process"/>
    <property type="evidence" value="ECO:0007669"/>
    <property type="project" value="TreeGrafter"/>
</dbReference>
<dbReference type="GO" id="GO:0004347">
    <property type="term" value="F:glucose-6-phosphate isomerase activity"/>
    <property type="evidence" value="ECO:0007669"/>
    <property type="project" value="UniProtKB-UniRule"/>
</dbReference>
<dbReference type="GO" id="GO:0048029">
    <property type="term" value="F:monosaccharide binding"/>
    <property type="evidence" value="ECO:0007669"/>
    <property type="project" value="TreeGrafter"/>
</dbReference>
<dbReference type="PANTHER" id="PTHR11469">
    <property type="entry name" value="GLUCOSE-6-PHOSPHATE ISOMERASE"/>
    <property type="match status" value="1"/>
</dbReference>
<keyword evidence="7" id="KW-0963">Cytoplasm</keyword>
<dbReference type="UniPathway" id="UPA00138"/>
<dbReference type="FunFam" id="3.40.50.10490:FF:000004">
    <property type="entry name" value="Glucose-6-phosphate isomerase"/>
    <property type="match status" value="1"/>
</dbReference>
<dbReference type="InterPro" id="IPR001672">
    <property type="entry name" value="G6P_Isomerase"/>
</dbReference>
<organism evidence="9 10">
    <name type="scientific">Phaeovibrio sulfidiphilus</name>
    <dbReference type="NCBI Taxonomy" id="1220600"/>
    <lineage>
        <taxon>Bacteria</taxon>
        <taxon>Pseudomonadati</taxon>
        <taxon>Pseudomonadota</taxon>
        <taxon>Alphaproteobacteria</taxon>
        <taxon>Rhodospirillales</taxon>
        <taxon>Rhodospirillaceae</taxon>
        <taxon>Phaeovibrio</taxon>
    </lineage>
</organism>
<feature type="active site" evidence="7">
    <location>
        <position position="511"/>
    </location>
</feature>
<evidence type="ECO:0000256" key="1">
    <source>
        <dbReference type="ARBA" id="ARBA00004926"/>
    </source>
</evidence>
<comment type="subcellular location">
    <subcellularLocation>
        <location evidence="7">Cytoplasm</location>
    </subcellularLocation>
</comment>
<dbReference type="PROSITE" id="PS00174">
    <property type="entry name" value="P_GLUCOSE_ISOMERASE_2"/>
    <property type="match status" value="1"/>
</dbReference>
<evidence type="ECO:0000313" key="10">
    <source>
        <dbReference type="Proteomes" id="UP000631034"/>
    </source>
</evidence>
<dbReference type="EC" id="5.3.1.9" evidence="7"/>
<comment type="similarity">
    <text evidence="2 7 8">Belongs to the GPI family.</text>
</comment>
<evidence type="ECO:0000256" key="5">
    <source>
        <dbReference type="ARBA" id="ARBA00023235"/>
    </source>
</evidence>
<protein>
    <recommendedName>
        <fullName evidence="7">Glucose-6-phosphate isomerase</fullName>
        <shortName evidence="7">GPI</shortName>
        <ecNumber evidence="7">5.3.1.9</ecNumber>
    </recommendedName>
    <alternativeName>
        <fullName evidence="7">Phosphoglucose isomerase</fullName>
        <shortName evidence="7">PGI</shortName>
    </alternativeName>
    <alternativeName>
        <fullName evidence="7">Phosphohexose isomerase</fullName>
        <shortName evidence="7">PHI</shortName>
    </alternativeName>
</protein>
<dbReference type="SUPFAM" id="SSF53697">
    <property type="entry name" value="SIS domain"/>
    <property type="match status" value="1"/>
</dbReference>
<comment type="catalytic activity">
    <reaction evidence="6 7 8">
        <text>alpha-D-glucose 6-phosphate = beta-D-fructose 6-phosphate</text>
        <dbReference type="Rhea" id="RHEA:11816"/>
        <dbReference type="ChEBI" id="CHEBI:57634"/>
        <dbReference type="ChEBI" id="CHEBI:58225"/>
        <dbReference type="EC" id="5.3.1.9"/>
    </reaction>
</comment>
<evidence type="ECO:0000256" key="6">
    <source>
        <dbReference type="ARBA" id="ARBA00029321"/>
    </source>
</evidence>
<dbReference type="InterPro" id="IPR018189">
    <property type="entry name" value="Phosphoglucose_isomerase_CS"/>
</dbReference>
<dbReference type="NCBIfam" id="NF001211">
    <property type="entry name" value="PRK00179.1"/>
    <property type="match status" value="1"/>
</dbReference>
<dbReference type="GO" id="GO:0005829">
    <property type="term" value="C:cytosol"/>
    <property type="evidence" value="ECO:0007669"/>
    <property type="project" value="TreeGrafter"/>
</dbReference>
<dbReference type="PRINTS" id="PR00662">
    <property type="entry name" value="G6PISOMERASE"/>
</dbReference>
<reference evidence="9" key="1">
    <citation type="submission" date="2020-10" db="EMBL/GenBank/DDBJ databases">
        <title>Genome sequence of the unusual species of purple photosynthetic bacteria, Phaeovibrio sulfidiphilus DSM 23193, type strain.</title>
        <authorList>
            <person name="Kyndt J.A."/>
            <person name="Meyer T.E."/>
        </authorList>
    </citation>
    <scope>NUCLEOTIDE SEQUENCE</scope>
    <source>
        <strain evidence="9">DSM 23193</strain>
    </source>
</reference>